<proteinExistence type="predicted"/>
<evidence type="ECO:0000313" key="4">
    <source>
        <dbReference type="EnsemblPlants" id="Ma01_p08680.1"/>
    </source>
</evidence>
<dbReference type="AlphaFoldDB" id="A0A804HRT5"/>
<dbReference type="GO" id="GO:0005524">
    <property type="term" value="F:ATP binding"/>
    <property type="evidence" value="ECO:0007669"/>
    <property type="project" value="UniProtKB-UniRule"/>
</dbReference>
<keyword evidence="1" id="KW-0547">Nucleotide-binding</keyword>
<protein>
    <submittedName>
        <fullName evidence="3">(wild Malaysian banana) hypothetical protein</fullName>
    </submittedName>
</protein>
<dbReference type="Gene3D" id="3.40.50.620">
    <property type="entry name" value="HUPs"/>
    <property type="match status" value="1"/>
</dbReference>
<dbReference type="InterPro" id="IPR014729">
    <property type="entry name" value="Rossmann-like_a/b/a_fold"/>
</dbReference>
<dbReference type="Gramene" id="Ma01_t08680.1">
    <property type="protein sequence ID" value="Ma01_p08680.1"/>
    <property type="gene ID" value="Ma01_g08680"/>
</dbReference>
<dbReference type="GO" id="GO:0003921">
    <property type="term" value="F:GMP synthase activity"/>
    <property type="evidence" value="ECO:0007669"/>
    <property type="project" value="InterPro"/>
</dbReference>
<keyword evidence="5" id="KW-1185">Reference proteome</keyword>
<sequence>MKLKLIEPLKFLFKDEVQKLGSILNVPESFLKRPIPWTWPCYSCTGGCHRRKCLRDSPPGG</sequence>
<keyword evidence="1" id="KW-0658">Purine biosynthesis</keyword>
<dbReference type="PROSITE" id="PS51553">
    <property type="entry name" value="GMPS_ATP_PPASE"/>
    <property type="match status" value="1"/>
</dbReference>
<dbReference type="EnsemblPlants" id="Ma01_t08680.1">
    <property type="protein sequence ID" value="Ma01_p08680.1"/>
    <property type="gene ID" value="Ma01_g08680"/>
</dbReference>
<dbReference type="Proteomes" id="UP000012960">
    <property type="component" value="Unplaced"/>
</dbReference>
<comment type="caution">
    <text evidence="1">Lacks conserved residue(s) required for the propagation of feature annotation.</text>
</comment>
<organism evidence="4 5">
    <name type="scientific">Musa acuminata subsp. malaccensis</name>
    <name type="common">Wild banana</name>
    <name type="synonym">Musa malaccensis</name>
    <dbReference type="NCBI Taxonomy" id="214687"/>
    <lineage>
        <taxon>Eukaryota</taxon>
        <taxon>Viridiplantae</taxon>
        <taxon>Streptophyta</taxon>
        <taxon>Embryophyta</taxon>
        <taxon>Tracheophyta</taxon>
        <taxon>Spermatophyta</taxon>
        <taxon>Magnoliopsida</taxon>
        <taxon>Liliopsida</taxon>
        <taxon>Zingiberales</taxon>
        <taxon>Musaceae</taxon>
        <taxon>Musa</taxon>
    </lineage>
</organism>
<evidence type="ECO:0000259" key="2">
    <source>
        <dbReference type="PROSITE" id="PS51553"/>
    </source>
</evidence>
<evidence type="ECO:0000313" key="3">
    <source>
        <dbReference type="EMBL" id="CAG1858954.1"/>
    </source>
</evidence>
<evidence type="ECO:0000256" key="1">
    <source>
        <dbReference type="PROSITE-ProRule" id="PRU00886"/>
    </source>
</evidence>
<reference evidence="4" key="2">
    <citation type="submission" date="2021-05" db="UniProtKB">
        <authorList>
            <consortium name="EnsemblPlants"/>
        </authorList>
    </citation>
    <scope>IDENTIFICATION</scope>
    <source>
        <strain evidence="4">subsp. malaccensis</strain>
    </source>
</reference>
<accession>A0A804HRT5</accession>
<dbReference type="EMBL" id="HG996466">
    <property type="protein sequence ID" value="CAG1858954.1"/>
    <property type="molecule type" value="Genomic_DNA"/>
</dbReference>
<evidence type="ECO:0000313" key="5">
    <source>
        <dbReference type="Proteomes" id="UP000012960"/>
    </source>
</evidence>
<gene>
    <name evidence="3" type="ORF">GSMUA_292490.1</name>
</gene>
<dbReference type="InParanoid" id="A0A804HRT5"/>
<keyword evidence="1" id="KW-0332">GMP biosynthesis</keyword>
<keyword evidence="1" id="KW-0067">ATP-binding</keyword>
<name>A0A804HRT5_MUSAM</name>
<reference evidence="3" key="1">
    <citation type="submission" date="2021-03" db="EMBL/GenBank/DDBJ databases">
        <authorList>
            <consortium name="Genoscope - CEA"/>
            <person name="William W."/>
        </authorList>
    </citation>
    <scope>NUCLEOTIDE SEQUENCE</scope>
    <source>
        <strain evidence="3">Doubled-haploid Pahang</strain>
    </source>
</reference>
<feature type="domain" description="GMPS ATP-PPase" evidence="2">
    <location>
        <begin position="1"/>
        <end position="33"/>
    </location>
</feature>
<dbReference type="InterPro" id="IPR025777">
    <property type="entry name" value="GMPS_ATP_PPase_dom"/>
</dbReference>